<feature type="chain" id="PRO_5045536414" description="Exo-alpha-sialidase" evidence="7">
    <location>
        <begin position="30"/>
        <end position="207"/>
    </location>
</feature>
<dbReference type="InterPro" id="IPR052025">
    <property type="entry name" value="Xyloglucanase_GH74"/>
</dbReference>
<keyword evidence="2" id="KW-0378">Hydrolase</keyword>
<evidence type="ECO:0000256" key="7">
    <source>
        <dbReference type="SAM" id="SignalP"/>
    </source>
</evidence>
<evidence type="ECO:0000313" key="9">
    <source>
        <dbReference type="Proteomes" id="UP001597203"/>
    </source>
</evidence>
<evidence type="ECO:0000256" key="6">
    <source>
        <dbReference type="ARBA" id="ARBA00037986"/>
    </source>
</evidence>
<name>A0ABW3P0X1_9SPHN</name>
<evidence type="ECO:0000256" key="3">
    <source>
        <dbReference type="ARBA" id="ARBA00023277"/>
    </source>
</evidence>
<keyword evidence="4" id="KW-0326">Glycosidase</keyword>
<dbReference type="SUPFAM" id="SSF110296">
    <property type="entry name" value="Oligoxyloglucan reducing end-specific cellobiohydrolase"/>
    <property type="match status" value="1"/>
</dbReference>
<dbReference type="Gene3D" id="2.130.10.10">
    <property type="entry name" value="YVTN repeat-like/Quinoprotein amine dehydrogenase"/>
    <property type="match status" value="2"/>
</dbReference>
<protein>
    <recommendedName>
        <fullName evidence="10">Exo-alpha-sialidase</fullName>
    </recommendedName>
</protein>
<keyword evidence="5" id="KW-0624">Polysaccharide degradation</keyword>
<dbReference type="PANTHER" id="PTHR43739">
    <property type="entry name" value="XYLOGLUCANASE (EUROFUNG)"/>
    <property type="match status" value="1"/>
</dbReference>
<dbReference type="PANTHER" id="PTHR43739:SF2">
    <property type="entry name" value="OLIGOXYLOGLUCAN-REDUCING END-SPECIFIC XYLOGLUCANASE-RELATED"/>
    <property type="match status" value="1"/>
</dbReference>
<keyword evidence="1 7" id="KW-0732">Signal</keyword>
<accession>A0ABW3P0X1</accession>
<dbReference type="EMBL" id="JBHTLS010000131">
    <property type="protein sequence ID" value="MFD1106311.1"/>
    <property type="molecule type" value="Genomic_DNA"/>
</dbReference>
<evidence type="ECO:0000256" key="4">
    <source>
        <dbReference type="ARBA" id="ARBA00023295"/>
    </source>
</evidence>
<proteinExistence type="inferred from homology"/>
<keyword evidence="9" id="KW-1185">Reference proteome</keyword>
<evidence type="ECO:0000256" key="1">
    <source>
        <dbReference type="ARBA" id="ARBA00022729"/>
    </source>
</evidence>
<reference evidence="9" key="1">
    <citation type="journal article" date="2019" name="Int. J. Syst. Evol. Microbiol.">
        <title>The Global Catalogue of Microorganisms (GCM) 10K type strain sequencing project: providing services to taxonomists for standard genome sequencing and annotation.</title>
        <authorList>
            <consortium name="The Broad Institute Genomics Platform"/>
            <consortium name="The Broad Institute Genome Sequencing Center for Infectious Disease"/>
            <person name="Wu L."/>
            <person name="Ma J."/>
        </authorList>
    </citation>
    <scope>NUCLEOTIDE SEQUENCE [LARGE SCALE GENOMIC DNA]</scope>
    <source>
        <strain evidence="9">CCUG 54329</strain>
    </source>
</reference>
<gene>
    <name evidence="8" type="ORF">ACFQ24_15715</name>
</gene>
<organism evidence="8 9">
    <name type="scientific">Sphingobium olei</name>
    <dbReference type="NCBI Taxonomy" id="420955"/>
    <lineage>
        <taxon>Bacteria</taxon>
        <taxon>Pseudomonadati</taxon>
        <taxon>Pseudomonadota</taxon>
        <taxon>Alphaproteobacteria</taxon>
        <taxon>Sphingomonadales</taxon>
        <taxon>Sphingomonadaceae</taxon>
        <taxon>Sphingobium</taxon>
    </lineage>
</organism>
<evidence type="ECO:0000313" key="8">
    <source>
        <dbReference type="EMBL" id="MFD1106311.1"/>
    </source>
</evidence>
<evidence type="ECO:0000256" key="2">
    <source>
        <dbReference type="ARBA" id="ARBA00022801"/>
    </source>
</evidence>
<dbReference type="InterPro" id="IPR015943">
    <property type="entry name" value="WD40/YVTN_repeat-like_dom_sf"/>
</dbReference>
<evidence type="ECO:0000256" key="5">
    <source>
        <dbReference type="ARBA" id="ARBA00023326"/>
    </source>
</evidence>
<dbReference type="RefSeq" id="WP_380912879.1">
    <property type="nucleotide sequence ID" value="NZ_JBHTLS010000131.1"/>
</dbReference>
<comment type="caution">
    <text evidence="8">The sequence shown here is derived from an EMBL/GenBank/DDBJ whole genome shotgun (WGS) entry which is preliminary data.</text>
</comment>
<comment type="similarity">
    <text evidence="6">Belongs to the glycosyl hydrolase 74 family.</text>
</comment>
<evidence type="ECO:0008006" key="10">
    <source>
        <dbReference type="Google" id="ProtNLM"/>
    </source>
</evidence>
<feature type="signal peptide" evidence="7">
    <location>
        <begin position="1"/>
        <end position="29"/>
    </location>
</feature>
<sequence>MTWFARKAMAHIGMAMAALTFAVSPIVHAGDGAIDTPAAPYQWRNVKVGGGGFAPGIVFSPAERGLAYLRTDMGGAYRWDARMGQWVPLQDGEAESSYMGVESIAPDPVDAAVVYMAAGMNARGPAAIFRSADRGAHWKRTDVPFSMGGNEDGVALASDWRSIRTTTAGFSLGLVMTGCGAVWMPARIGTRSMGSLLPGSGFPTGRG</sequence>
<keyword evidence="3" id="KW-0119">Carbohydrate metabolism</keyword>
<dbReference type="Proteomes" id="UP001597203">
    <property type="component" value="Unassembled WGS sequence"/>
</dbReference>